<dbReference type="GO" id="GO:0042984">
    <property type="term" value="P:regulation of amyloid precursor protein biosynthetic process"/>
    <property type="evidence" value="ECO:0007669"/>
    <property type="project" value="TreeGrafter"/>
</dbReference>
<dbReference type="KEGG" id="snh:120060814"/>
<dbReference type="GeneID" id="120060814"/>
<dbReference type="InterPro" id="IPR039862">
    <property type="entry name" value="NECAB1/2/3"/>
</dbReference>
<dbReference type="PANTHER" id="PTHR12178">
    <property type="entry name" value="EF-HAND DOMAIN-CONTAINING PROTEIN"/>
    <property type="match status" value="1"/>
</dbReference>
<dbReference type="PANTHER" id="PTHR12178:SF3">
    <property type="entry name" value="N-TERMINAL EF-HAND CALCIUM-BINDING PROTEIN 3"/>
    <property type="match status" value="1"/>
</dbReference>
<reference evidence="2" key="1">
    <citation type="submission" date="2025-08" db="UniProtKB">
        <authorList>
            <consortium name="RefSeq"/>
        </authorList>
    </citation>
    <scope>IDENTIFICATION</scope>
    <source>
        <tissue evidence="2">White muscle</tissue>
    </source>
</reference>
<gene>
    <name evidence="2" type="primary">LOC120060814</name>
</gene>
<protein>
    <submittedName>
        <fullName evidence="2">N-terminal EF-hand calcium-binding protein 1-like</fullName>
    </submittedName>
</protein>
<accession>A0A8U1EY45</accession>
<dbReference type="GO" id="GO:0005783">
    <property type="term" value="C:endoplasmic reticulum"/>
    <property type="evidence" value="ECO:0007669"/>
    <property type="project" value="TreeGrafter"/>
</dbReference>
<proteinExistence type="predicted"/>
<evidence type="ECO:0000313" key="2">
    <source>
        <dbReference type="RefSeq" id="XP_038866165.1"/>
    </source>
</evidence>
<dbReference type="Proteomes" id="UP000808372">
    <property type="component" value="Chromosome 16"/>
</dbReference>
<organism evidence="1 2">
    <name type="scientific">Salvelinus namaycush</name>
    <name type="common">Lake trout</name>
    <name type="synonym">Salmo namaycush</name>
    <dbReference type="NCBI Taxonomy" id="8040"/>
    <lineage>
        <taxon>Eukaryota</taxon>
        <taxon>Metazoa</taxon>
        <taxon>Chordata</taxon>
        <taxon>Craniata</taxon>
        <taxon>Vertebrata</taxon>
        <taxon>Euteleostomi</taxon>
        <taxon>Actinopterygii</taxon>
        <taxon>Neopterygii</taxon>
        <taxon>Teleostei</taxon>
        <taxon>Protacanthopterygii</taxon>
        <taxon>Salmoniformes</taxon>
        <taxon>Salmonidae</taxon>
        <taxon>Salmoninae</taxon>
        <taxon>Salvelinus</taxon>
    </lineage>
</organism>
<evidence type="ECO:0000313" key="1">
    <source>
        <dbReference type="Proteomes" id="UP000808372"/>
    </source>
</evidence>
<dbReference type="GO" id="GO:0000137">
    <property type="term" value="C:Golgi cis cisterna"/>
    <property type="evidence" value="ECO:0007669"/>
    <property type="project" value="TreeGrafter"/>
</dbReference>
<keyword evidence="1" id="KW-1185">Reference proteome</keyword>
<dbReference type="RefSeq" id="XP_038866165.1">
    <property type="nucleotide sequence ID" value="XM_039010237.1"/>
</dbReference>
<name>A0A8U1EY45_SALNM</name>
<sequence length="75" mass="9018">MPQSARPTIYMCPFRDFQRSCFIMYEFWLGRFSWMSYLQCPIGKTFQCGIIYILEDPEMVSTMLPPASWWIMNNN</sequence>
<dbReference type="AlphaFoldDB" id="A0A8U1EY45"/>